<dbReference type="Pfam" id="PF08238">
    <property type="entry name" value="Sel1"/>
    <property type="match status" value="2"/>
</dbReference>
<dbReference type="InterPro" id="IPR050767">
    <property type="entry name" value="Sel1_AlgK"/>
</dbReference>
<dbReference type="PANTHER" id="PTHR11102:SF160">
    <property type="entry name" value="ERAD-ASSOCIATED E3 UBIQUITIN-PROTEIN LIGASE COMPONENT HRD3"/>
    <property type="match status" value="1"/>
</dbReference>
<organism evidence="2">
    <name type="scientific">Acidithiobacillus ferrianus</name>
    <dbReference type="NCBI Taxonomy" id="2678518"/>
    <lineage>
        <taxon>Bacteria</taxon>
        <taxon>Pseudomonadati</taxon>
        <taxon>Pseudomonadota</taxon>
        <taxon>Acidithiobacillia</taxon>
        <taxon>Acidithiobacillales</taxon>
        <taxon>Acidithiobacillaceae</taxon>
        <taxon>Acidithiobacillus</taxon>
    </lineage>
</organism>
<protein>
    <submittedName>
        <fullName evidence="2">Sel1 repeat family protein</fullName>
    </submittedName>
</protein>
<evidence type="ECO:0000256" key="1">
    <source>
        <dbReference type="SAM" id="SignalP"/>
    </source>
</evidence>
<dbReference type="AlphaFoldDB" id="A0A845UDP4"/>
<keyword evidence="1" id="KW-0732">Signal</keyword>
<proteinExistence type="predicted"/>
<dbReference type="RefSeq" id="WP_163099400.1">
    <property type="nucleotide sequence ID" value="NZ_CP127523.1"/>
</dbReference>
<dbReference type="EMBL" id="WNJL01000050">
    <property type="protein sequence ID" value="NDU43887.1"/>
    <property type="molecule type" value="Genomic_DNA"/>
</dbReference>
<dbReference type="PANTHER" id="PTHR11102">
    <property type="entry name" value="SEL-1-LIKE PROTEIN"/>
    <property type="match status" value="1"/>
</dbReference>
<dbReference type="SMART" id="SM00671">
    <property type="entry name" value="SEL1"/>
    <property type="match status" value="2"/>
</dbReference>
<comment type="caution">
    <text evidence="2">The sequence shown here is derived from an EMBL/GenBank/DDBJ whole genome shotgun (WGS) entry which is preliminary data.</text>
</comment>
<dbReference type="Gene3D" id="1.25.40.10">
    <property type="entry name" value="Tetratricopeptide repeat domain"/>
    <property type="match status" value="1"/>
</dbReference>
<accession>A0A845UDP4</accession>
<dbReference type="SUPFAM" id="SSF81901">
    <property type="entry name" value="HCP-like"/>
    <property type="match status" value="1"/>
</dbReference>
<sequence>MLLRVICLLMAGLWPFVATAQDLESLRNQAEQDSAALVRLRQAAASQNAKAAFYLGTLYSPLITRRENTVVKGWPETLRWYRRAARLGCARADFDLGLAYEKGLGVAKDPQRAAMYFSRMAAIARMETALPSSASAAAGAAHGYP</sequence>
<dbReference type="InterPro" id="IPR011990">
    <property type="entry name" value="TPR-like_helical_dom_sf"/>
</dbReference>
<feature type="signal peptide" evidence="1">
    <location>
        <begin position="1"/>
        <end position="20"/>
    </location>
</feature>
<dbReference type="InterPro" id="IPR006597">
    <property type="entry name" value="Sel1-like"/>
</dbReference>
<evidence type="ECO:0000313" key="2">
    <source>
        <dbReference type="EMBL" id="NDU43887.1"/>
    </source>
</evidence>
<reference evidence="2" key="1">
    <citation type="submission" date="2019-11" db="EMBL/GenBank/DDBJ databases">
        <title>Acidithiobacillus ferrianus sp. nov.: a facultatively anaerobic and extremely acidophilic chemolithoautotroph.</title>
        <authorList>
            <person name="Norris P.R."/>
            <person name="Falagan C."/>
            <person name="Moya-Beltran A."/>
            <person name="Castro M."/>
            <person name="Quatrini R."/>
            <person name="Johnson D.B."/>
        </authorList>
    </citation>
    <scope>NUCLEOTIDE SEQUENCE [LARGE SCALE GENOMIC DNA]</scope>
    <source>
        <strain evidence="2">MG</strain>
    </source>
</reference>
<name>A0A845UDP4_9PROT</name>
<gene>
    <name evidence="2" type="ORF">GL267_15000</name>
</gene>
<feature type="chain" id="PRO_5032498644" evidence="1">
    <location>
        <begin position="21"/>
        <end position="145"/>
    </location>
</feature>